<feature type="region of interest" description="Disordered" evidence="1">
    <location>
        <begin position="115"/>
        <end position="152"/>
    </location>
</feature>
<proteinExistence type="predicted"/>
<feature type="compositionally biased region" description="Low complexity" evidence="1">
    <location>
        <begin position="25"/>
        <end position="55"/>
    </location>
</feature>
<gene>
    <name evidence="2" type="ORF">PCOR1329_LOCUS35602</name>
</gene>
<feature type="compositionally biased region" description="Basic and acidic residues" evidence="1">
    <location>
        <begin position="118"/>
        <end position="132"/>
    </location>
</feature>
<sequence length="152" mass="15567">LSVSSKVSAGTPVLPATEPRRPRRLGTAGRGSATASRGRSAAAARLRAGASRALAPAPPPGQLTSRMAPPFPTERAAASGRALARGRPRLCRPAPAAAAALHGASLLAARALEAPANHSHEGGRRGPAEVARRNLRRQLVPASHPMRLAEQS</sequence>
<feature type="non-terminal residue" evidence="2">
    <location>
        <position position="1"/>
    </location>
</feature>
<evidence type="ECO:0000313" key="2">
    <source>
        <dbReference type="EMBL" id="CAK0840091.1"/>
    </source>
</evidence>
<evidence type="ECO:0000313" key="3">
    <source>
        <dbReference type="Proteomes" id="UP001189429"/>
    </source>
</evidence>
<reference evidence="2" key="1">
    <citation type="submission" date="2023-10" db="EMBL/GenBank/DDBJ databases">
        <authorList>
            <person name="Chen Y."/>
            <person name="Shah S."/>
            <person name="Dougan E. K."/>
            <person name="Thang M."/>
            <person name="Chan C."/>
        </authorList>
    </citation>
    <scope>NUCLEOTIDE SEQUENCE [LARGE SCALE GENOMIC DNA]</scope>
</reference>
<name>A0ABN9T4Z3_9DINO</name>
<dbReference type="EMBL" id="CAUYUJ010014348">
    <property type="protein sequence ID" value="CAK0840091.1"/>
    <property type="molecule type" value="Genomic_DNA"/>
</dbReference>
<comment type="caution">
    <text evidence="2">The sequence shown here is derived from an EMBL/GenBank/DDBJ whole genome shotgun (WGS) entry which is preliminary data.</text>
</comment>
<keyword evidence="3" id="KW-1185">Reference proteome</keyword>
<dbReference type="Proteomes" id="UP001189429">
    <property type="component" value="Unassembled WGS sequence"/>
</dbReference>
<accession>A0ABN9T4Z3</accession>
<protein>
    <submittedName>
        <fullName evidence="2">Uncharacterized protein</fullName>
    </submittedName>
</protein>
<evidence type="ECO:0000256" key="1">
    <source>
        <dbReference type="SAM" id="MobiDB-lite"/>
    </source>
</evidence>
<feature type="region of interest" description="Disordered" evidence="1">
    <location>
        <begin position="1"/>
        <end position="84"/>
    </location>
</feature>
<organism evidence="2 3">
    <name type="scientific">Prorocentrum cordatum</name>
    <dbReference type="NCBI Taxonomy" id="2364126"/>
    <lineage>
        <taxon>Eukaryota</taxon>
        <taxon>Sar</taxon>
        <taxon>Alveolata</taxon>
        <taxon>Dinophyceae</taxon>
        <taxon>Prorocentrales</taxon>
        <taxon>Prorocentraceae</taxon>
        <taxon>Prorocentrum</taxon>
    </lineage>
</organism>